<dbReference type="EMBL" id="LWUJ01000012">
    <property type="protein sequence ID" value="OAL09979.1"/>
    <property type="molecule type" value="Genomic_DNA"/>
</dbReference>
<organism evidence="1 2">
    <name type="scientific">Candidatus Mycoplasma haematobovis</name>
    <dbReference type="NCBI Taxonomy" id="432608"/>
    <lineage>
        <taxon>Bacteria</taxon>
        <taxon>Bacillati</taxon>
        <taxon>Mycoplasmatota</taxon>
        <taxon>Mollicutes</taxon>
        <taxon>Mycoplasmataceae</taxon>
        <taxon>Mycoplasma</taxon>
    </lineage>
</organism>
<dbReference type="Proteomes" id="UP000077623">
    <property type="component" value="Unassembled WGS sequence"/>
</dbReference>
<dbReference type="AlphaFoldDB" id="A0A1A9QE41"/>
<proteinExistence type="predicted"/>
<evidence type="ECO:0000313" key="2">
    <source>
        <dbReference type="Proteomes" id="UP000077623"/>
    </source>
</evidence>
<evidence type="ECO:0000313" key="1">
    <source>
        <dbReference type="EMBL" id="OAL09979.1"/>
    </source>
</evidence>
<keyword evidence="2" id="KW-1185">Reference proteome</keyword>
<dbReference type="RefSeq" id="WP_187150364.1">
    <property type="nucleotide sequence ID" value="NZ_LWUJ01000012.1"/>
</dbReference>
<sequence>MAFKFNSIVLLLSSLITGGGAWLGYELCKPKIVEDLMSWKGLKLATSEDTNFWKALYFQNKEQLDKNITDHETLKQKCAKLSREKIDYVTKNAEFVEKFCLNNLKNRRARIIAIGFDENQFLKEDKDYKIAFIFNRYSPTFLELLGGGITKETEFDTENSSNILEKYKNYCNTALDSDDSQIKATQQLCSKQPYTKAKDKIEKDGYVLRDSKELREDWSKYQNNAKSDKYMEGNTLLVDIQDIESDKGENAWIDLQNSQDEFEKRFFAWCNEQKDKDLDEKDFYKDVYPKFKTRCAKQRIQ</sequence>
<name>A0A1A9QE41_9MOLU</name>
<reference evidence="2" key="1">
    <citation type="submission" date="2016-04" db="EMBL/GenBank/DDBJ databases">
        <authorList>
            <person name="Quiroz-Castaneda R.E."/>
            <person name="Martinez-Ocampo F."/>
        </authorList>
    </citation>
    <scope>NUCLEOTIDE SEQUENCE [LARGE SCALE GENOMIC DNA]</scope>
    <source>
        <strain evidence="2">INIFAP01</strain>
    </source>
</reference>
<comment type="caution">
    <text evidence="1">The sequence shown here is derived from an EMBL/GenBank/DDBJ whole genome shotgun (WGS) entry which is preliminary data.</text>
</comment>
<protein>
    <submittedName>
        <fullName evidence="1">Uncharacterized protein</fullName>
    </submittedName>
</protein>
<gene>
    <name evidence="1" type="ORF">A6V39_03640</name>
</gene>
<accession>A0A1A9QE41</accession>